<dbReference type="InterPro" id="IPR011060">
    <property type="entry name" value="RibuloseP-bd_barrel"/>
</dbReference>
<sequence>MILDDLVSATRTNLQRRLQHQSRTQLKLAVAEMPPIVGFPFEAALRQPEMTMIAEIKQASPSKGQIIAPEAFDYRQIAQDYANAGVDMISVLTEETYFKGSLAILATVNETVDVPLLRKDFIIAPEMIYEARIAGAHAILLIVAILTDAQLAAYIRLADTLGLSALVEAHDETEIQRALQAKARIIGVNNRNLKDFSVDFNNTRRLRHLVPESVLFISESGIQSRADVETLENVQVNGILIGETLMRAADKGNMIKTLKG</sequence>
<dbReference type="GO" id="GO:0004640">
    <property type="term" value="F:phosphoribosylanthranilate isomerase activity"/>
    <property type="evidence" value="ECO:0007669"/>
    <property type="project" value="TreeGrafter"/>
</dbReference>
<organism evidence="11 12">
    <name type="scientific">Leuconostoc holzapfelii</name>
    <dbReference type="NCBI Taxonomy" id="434464"/>
    <lineage>
        <taxon>Bacteria</taxon>
        <taxon>Bacillati</taxon>
        <taxon>Bacillota</taxon>
        <taxon>Bacilli</taxon>
        <taxon>Lactobacillales</taxon>
        <taxon>Lactobacillaceae</taxon>
        <taxon>Leuconostoc</taxon>
    </lineage>
</organism>
<dbReference type="InterPro" id="IPR013785">
    <property type="entry name" value="Aldolase_TIM"/>
</dbReference>
<dbReference type="Proteomes" id="UP000590460">
    <property type="component" value="Unassembled WGS sequence"/>
</dbReference>
<protein>
    <recommendedName>
        <fullName evidence="9">Indole-3-glycerol phosphate synthase</fullName>
        <shortName evidence="9">IGPS</shortName>
        <ecNumber evidence="9">4.1.1.48</ecNumber>
    </recommendedName>
</protein>
<keyword evidence="7 9" id="KW-0057">Aromatic amino acid biosynthesis</keyword>
<name>A0A846ZG27_9LACO</name>
<keyword evidence="5 9" id="KW-0210">Decarboxylase</keyword>
<evidence type="ECO:0000256" key="7">
    <source>
        <dbReference type="ARBA" id="ARBA00023141"/>
    </source>
</evidence>
<dbReference type="EC" id="4.1.1.48" evidence="9"/>
<keyword evidence="4 9" id="KW-0028">Amino-acid biosynthesis</keyword>
<evidence type="ECO:0000256" key="2">
    <source>
        <dbReference type="ARBA" id="ARBA00004696"/>
    </source>
</evidence>
<keyword evidence="6 9" id="KW-0822">Tryptophan biosynthesis</keyword>
<dbReference type="PANTHER" id="PTHR22854">
    <property type="entry name" value="TRYPTOPHAN BIOSYNTHESIS PROTEIN"/>
    <property type="match status" value="1"/>
</dbReference>
<reference evidence="11 12" key="1">
    <citation type="submission" date="2020-04" db="EMBL/GenBank/DDBJ databases">
        <title>MicrobeNet Type strains.</title>
        <authorList>
            <person name="Nicholson A.C."/>
        </authorList>
    </citation>
    <scope>NUCLEOTIDE SEQUENCE [LARGE SCALE GENOMIC DNA]</scope>
    <source>
        <strain evidence="11 12">CCUG 54536</strain>
    </source>
</reference>
<evidence type="ECO:0000256" key="3">
    <source>
        <dbReference type="ARBA" id="ARBA00008737"/>
    </source>
</evidence>
<dbReference type="UniPathway" id="UPA00035">
    <property type="reaction ID" value="UER00043"/>
</dbReference>
<keyword evidence="8 9" id="KW-0456">Lyase</keyword>
<dbReference type="RefSeq" id="WP_168677000.1">
    <property type="nucleotide sequence ID" value="NZ_BPKV01000007.1"/>
</dbReference>
<dbReference type="GO" id="GO:0004425">
    <property type="term" value="F:indole-3-glycerol-phosphate synthase activity"/>
    <property type="evidence" value="ECO:0007669"/>
    <property type="project" value="UniProtKB-UniRule"/>
</dbReference>
<comment type="similarity">
    <text evidence="3 9">Belongs to the TrpC family.</text>
</comment>
<dbReference type="PROSITE" id="PS00614">
    <property type="entry name" value="IGPS"/>
    <property type="match status" value="1"/>
</dbReference>
<dbReference type="Pfam" id="PF00218">
    <property type="entry name" value="IGPS"/>
    <property type="match status" value="1"/>
</dbReference>
<dbReference type="HAMAP" id="MF_00134_B">
    <property type="entry name" value="IGPS_B"/>
    <property type="match status" value="1"/>
</dbReference>
<evidence type="ECO:0000256" key="6">
    <source>
        <dbReference type="ARBA" id="ARBA00022822"/>
    </source>
</evidence>
<dbReference type="AlphaFoldDB" id="A0A846ZG27"/>
<dbReference type="EMBL" id="JAAXPO010000005">
    <property type="protein sequence ID" value="NKZ18659.1"/>
    <property type="molecule type" value="Genomic_DNA"/>
</dbReference>
<evidence type="ECO:0000256" key="9">
    <source>
        <dbReference type="HAMAP-Rule" id="MF_00134"/>
    </source>
</evidence>
<evidence type="ECO:0000256" key="1">
    <source>
        <dbReference type="ARBA" id="ARBA00001633"/>
    </source>
</evidence>
<evidence type="ECO:0000259" key="10">
    <source>
        <dbReference type="Pfam" id="PF00218"/>
    </source>
</evidence>
<dbReference type="InterPro" id="IPR045186">
    <property type="entry name" value="Indole-3-glycerol_P_synth"/>
</dbReference>
<dbReference type="SUPFAM" id="SSF51366">
    <property type="entry name" value="Ribulose-phoshate binding barrel"/>
    <property type="match status" value="1"/>
</dbReference>
<dbReference type="GO" id="GO:0000162">
    <property type="term" value="P:L-tryptophan biosynthetic process"/>
    <property type="evidence" value="ECO:0007669"/>
    <property type="project" value="UniProtKB-UniRule"/>
</dbReference>
<accession>A0A846ZG27</accession>
<dbReference type="PANTHER" id="PTHR22854:SF2">
    <property type="entry name" value="INDOLE-3-GLYCEROL-PHOSPHATE SYNTHASE"/>
    <property type="match status" value="1"/>
</dbReference>
<evidence type="ECO:0000313" key="11">
    <source>
        <dbReference type="EMBL" id="NKZ18659.1"/>
    </source>
</evidence>
<dbReference type="FunFam" id="3.20.20.70:FF:000024">
    <property type="entry name" value="Indole-3-glycerol phosphate synthase"/>
    <property type="match status" value="1"/>
</dbReference>
<feature type="domain" description="Indole-3-glycerol phosphate synthase" evidence="10">
    <location>
        <begin position="4"/>
        <end position="258"/>
    </location>
</feature>
<evidence type="ECO:0000313" key="12">
    <source>
        <dbReference type="Proteomes" id="UP000590460"/>
    </source>
</evidence>
<comment type="caution">
    <text evidence="11">The sequence shown here is derived from an EMBL/GenBank/DDBJ whole genome shotgun (WGS) entry which is preliminary data.</text>
</comment>
<proteinExistence type="inferred from homology"/>
<evidence type="ECO:0000256" key="8">
    <source>
        <dbReference type="ARBA" id="ARBA00023239"/>
    </source>
</evidence>
<dbReference type="InterPro" id="IPR001468">
    <property type="entry name" value="Indole-3-GlycerolPSynthase_CS"/>
</dbReference>
<dbReference type="InterPro" id="IPR013798">
    <property type="entry name" value="Indole-3-glycerol_P_synth_dom"/>
</dbReference>
<gene>
    <name evidence="9 11" type="primary">trpC</name>
    <name evidence="11" type="ORF">HF966_05660</name>
</gene>
<dbReference type="Gene3D" id="3.20.20.70">
    <property type="entry name" value="Aldolase class I"/>
    <property type="match status" value="1"/>
</dbReference>
<evidence type="ECO:0000256" key="5">
    <source>
        <dbReference type="ARBA" id="ARBA00022793"/>
    </source>
</evidence>
<comment type="pathway">
    <text evidence="2 9">Amino-acid biosynthesis; L-tryptophan biosynthesis; L-tryptophan from chorismate: step 4/5.</text>
</comment>
<dbReference type="CDD" id="cd00331">
    <property type="entry name" value="IGPS"/>
    <property type="match status" value="1"/>
</dbReference>
<comment type="catalytic activity">
    <reaction evidence="1 9">
        <text>1-(2-carboxyphenylamino)-1-deoxy-D-ribulose 5-phosphate + H(+) = (1S,2R)-1-C-(indol-3-yl)glycerol 3-phosphate + CO2 + H2O</text>
        <dbReference type="Rhea" id="RHEA:23476"/>
        <dbReference type="ChEBI" id="CHEBI:15377"/>
        <dbReference type="ChEBI" id="CHEBI:15378"/>
        <dbReference type="ChEBI" id="CHEBI:16526"/>
        <dbReference type="ChEBI" id="CHEBI:58613"/>
        <dbReference type="ChEBI" id="CHEBI:58866"/>
        <dbReference type="EC" id="4.1.1.48"/>
    </reaction>
</comment>
<dbReference type="NCBIfam" id="NF001377">
    <property type="entry name" value="PRK00278.2-4"/>
    <property type="match status" value="1"/>
</dbReference>
<evidence type="ECO:0000256" key="4">
    <source>
        <dbReference type="ARBA" id="ARBA00022605"/>
    </source>
</evidence>